<feature type="transmembrane region" description="Helical" evidence="5">
    <location>
        <begin position="23"/>
        <end position="41"/>
    </location>
</feature>
<dbReference type="GO" id="GO:0055085">
    <property type="term" value="P:transmembrane transport"/>
    <property type="evidence" value="ECO:0007669"/>
    <property type="project" value="InterPro"/>
</dbReference>
<evidence type="ECO:0000313" key="7">
    <source>
        <dbReference type="Proteomes" id="UP000316473"/>
    </source>
</evidence>
<comment type="subcellular location">
    <subcellularLocation>
        <location evidence="1">Membrane</location>
        <topology evidence="1">Multi-pass membrane protein</topology>
    </subcellularLocation>
</comment>
<dbReference type="AlphaFoldDB" id="A0A4Y1YKE2"/>
<reference evidence="6 7" key="1">
    <citation type="submission" date="2019-06" db="EMBL/GenBank/DDBJ databases">
        <title>Nitrosomonas stercoris KYUHI-S whole genome shotgun sequence.</title>
        <authorList>
            <person name="Nakagawa T."/>
            <person name="Tsuchiya Y."/>
            <person name="Takahashi R."/>
        </authorList>
    </citation>
    <scope>NUCLEOTIDE SEQUENCE [LARGE SCALE GENOMIC DNA]</scope>
    <source>
        <strain evidence="6 7">KYUHI-S</strain>
    </source>
</reference>
<keyword evidence="4 5" id="KW-0472">Membrane</keyword>
<evidence type="ECO:0000256" key="2">
    <source>
        <dbReference type="ARBA" id="ARBA00022692"/>
    </source>
</evidence>
<dbReference type="Gene3D" id="1.50.10.150">
    <property type="entry name" value="Voltage-dependent anion channel"/>
    <property type="match status" value="1"/>
</dbReference>
<dbReference type="GO" id="GO:0016020">
    <property type="term" value="C:membrane"/>
    <property type="evidence" value="ECO:0007669"/>
    <property type="project" value="UniProtKB-SubCell"/>
</dbReference>
<evidence type="ECO:0000256" key="1">
    <source>
        <dbReference type="ARBA" id="ARBA00004141"/>
    </source>
</evidence>
<proteinExistence type="predicted"/>
<feature type="transmembrane region" description="Helical" evidence="5">
    <location>
        <begin position="53"/>
        <end position="74"/>
    </location>
</feature>
<gene>
    <name evidence="6" type="ORF">Nstercoris_00839</name>
</gene>
<organism evidence="6 7">
    <name type="scientific">Nitrosomonas stercoris</name>
    <dbReference type="NCBI Taxonomy" id="1444684"/>
    <lineage>
        <taxon>Bacteria</taxon>
        <taxon>Pseudomonadati</taxon>
        <taxon>Pseudomonadota</taxon>
        <taxon>Betaproteobacteria</taxon>
        <taxon>Nitrosomonadales</taxon>
        <taxon>Nitrosomonadaceae</taxon>
        <taxon>Nitrosomonas</taxon>
    </lineage>
</organism>
<sequence length="166" mass="18315">MNKLNTTRTAFYLALLRNSIKHFQPSAFVIVMATGIVSIAFDLLDFTAIARPLFALNSLFYGVFCLLLATRIIFFRQDLILELRALAHSYLFLAFAAGTNTFGVQLITLAQASTLANILWHGAFLAWFVCMSYIVFNLLKASPAHAIASSTNGATLLLRACLRSSE</sequence>
<dbReference type="EMBL" id="AP019755">
    <property type="protein sequence ID" value="BBL34600.1"/>
    <property type="molecule type" value="Genomic_DNA"/>
</dbReference>
<evidence type="ECO:0000256" key="5">
    <source>
        <dbReference type="SAM" id="Phobius"/>
    </source>
</evidence>
<protein>
    <submittedName>
        <fullName evidence="6">Uncharacterized protein</fullName>
    </submittedName>
</protein>
<keyword evidence="2 5" id="KW-0812">Transmembrane</keyword>
<name>A0A4Y1YKE2_9PROT</name>
<feature type="transmembrane region" description="Helical" evidence="5">
    <location>
        <begin position="86"/>
        <end position="112"/>
    </location>
</feature>
<dbReference type="InterPro" id="IPR004695">
    <property type="entry name" value="SLAC1/Mae1/Ssu1/TehA"/>
</dbReference>
<keyword evidence="7" id="KW-1185">Reference proteome</keyword>
<evidence type="ECO:0000256" key="3">
    <source>
        <dbReference type="ARBA" id="ARBA00022989"/>
    </source>
</evidence>
<evidence type="ECO:0000313" key="6">
    <source>
        <dbReference type="EMBL" id="BBL34600.1"/>
    </source>
</evidence>
<dbReference type="KEGG" id="nst:Nstercoris_00839"/>
<dbReference type="InterPro" id="IPR038665">
    <property type="entry name" value="Voltage-dep_anion_channel_sf"/>
</dbReference>
<dbReference type="Pfam" id="PF03595">
    <property type="entry name" value="SLAC1"/>
    <property type="match status" value="1"/>
</dbReference>
<feature type="transmembrane region" description="Helical" evidence="5">
    <location>
        <begin position="118"/>
        <end position="139"/>
    </location>
</feature>
<dbReference type="Proteomes" id="UP000316473">
    <property type="component" value="Chromosome"/>
</dbReference>
<keyword evidence="3 5" id="KW-1133">Transmembrane helix</keyword>
<evidence type="ECO:0000256" key="4">
    <source>
        <dbReference type="ARBA" id="ARBA00023136"/>
    </source>
</evidence>
<accession>A0A4Y1YKE2</accession>